<keyword evidence="4" id="KW-1185">Reference proteome</keyword>
<dbReference type="InterPro" id="IPR045880">
    <property type="entry name" value="ZCF37"/>
</dbReference>
<feature type="transmembrane region" description="Helical" evidence="2">
    <location>
        <begin position="152"/>
        <end position="182"/>
    </location>
</feature>
<name>A0AAP0B136_9ASPA</name>
<evidence type="ECO:0000256" key="1">
    <source>
        <dbReference type="SAM" id="MobiDB-lite"/>
    </source>
</evidence>
<organism evidence="3 4">
    <name type="scientific">Platanthera zijinensis</name>
    <dbReference type="NCBI Taxonomy" id="2320716"/>
    <lineage>
        <taxon>Eukaryota</taxon>
        <taxon>Viridiplantae</taxon>
        <taxon>Streptophyta</taxon>
        <taxon>Embryophyta</taxon>
        <taxon>Tracheophyta</taxon>
        <taxon>Spermatophyta</taxon>
        <taxon>Magnoliopsida</taxon>
        <taxon>Liliopsida</taxon>
        <taxon>Asparagales</taxon>
        <taxon>Orchidaceae</taxon>
        <taxon>Orchidoideae</taxon>
        <taxon>Orchideae</taxon>
        <taxon>Orchidinae</taxon>
        <taxon>Platanthera</taxon>
    </lineage>
</organism>
<dbReference type="Proteomes" id="UP001418222">
    <property type="component" value="Unassembled WGS sequence"/>
</dbReference>
<keyword evidence="2" id="KW-0812">Transmembrane</keyword>
<reference evidence="3 4" key="1">
    <citation type="journal article" date="2022" name="Nat. Plants">
        <title>Genomes of leafy and leafless Platanthera orchids illuminate the evolution of mycoheterotrophy.</title>
        <authorList>
            <person name="Li M.H."/>
            <person name="Liu K.W."/>
            <person name="Li Z."/>
            <person name="Lu H.C."/>
            <person name="Ye Q.L."/>
            <person name="Zhang D."/>
            <person name="Wang J.Y."/>
            <person name="Li Y.F."/>
            <person name="Zhong Z.M."/>
            <person name="Liu X."/>
            <person name="Yu X."/>
            <person name="Liu D.K."/>
            <person name="Tu X.D."/>
            <person name="Liu B."/>
            <person name="Hao Y."/>
            <person name="Liao X.Y."/>
            <person name="Jiang Y.T."/>
            <person name="Sun W.H."/>
            <person name="Chen J."/>
            <person name="Chen Y.Q."/>
            <person name="Ai Y."/>
            <person name="Zhai J.W."/>
            <person name="Wu S.S."/>
            <person name="Zhou Z."/>
            <person name="Hsiao Y.Y."/>
            <person name="Wu W.L."/>
            <person name="Chen Y.Y."/>
            <person name="Lin Y.F."/>
            <person name="Hsu J.L."/>
            <person name="Li C.Y."/>
            <person name="Wang Z.W."/>
            <person name="Zhao X."/>
            <person name="Zhong W.Y."/>
            <person name="Ma X.K."/>
            <person name="Ma L."/>
            <person name="Huang J."/>
            <person name="Chen G.Z."/>
            <person name="Huang M.Z."/>
            <person name="Huang L."/>
            <person name="Peng D.H."/>
            <person name="Luo Y.B."/>
            <person name="Zou S.Q."/>
            <person name="Chen S.P."/>
            <person name="Lan S."/>
            <person name="Tsai W.C."/>
            <person name="Van de Peer Y."/>
            <person name="Liu Z.J."/>
        </authorList>
    </citation>
    <scope>NUCLEOTIDE SEQUENCE [LARGE SCALE GENOMIC DNA]</scope>
    <source>
        <strain evidence="3">Lor287</strain>
    </source>
</reference>
<accession>A0AAP0B136</accession>
<evidence type="ECO:0000256" key="2">
    <source>
        <dbReference type="SAM" id="Phobius"/>
    </source>
</evidence>
<keyword evidence="2" id="KW-0472">Membrane</keyword>
<keyword evidence="2" id="KW-1133">Transmembrane helix</keyword>
<evidence type="ECO:0000313" key="3">
    <source>
        <dbReference type="EMBL" id="KAK8923532.1"/>
    </source>
</evidence>
<evidence type="ECO:0000313" key="4">
    <source>
        <dbReference type="Proteomes" id="UP001418222"/>
    </source>
</evidence>
<sequence length="209" mass="23686">MFCGTSALHQMDADSPPAPSKAAKKHHHSSSSKNPYSSRGLDKFSSVLTDLESRKKKIMESTSSQGVSMVRFMYSDSRDWIPVIVRLRDDNNTTRSNNSNVYKKPMLVNELPPPAPPLLTKVEEIIEPLPEKKTKKKVVVEERRWWRRRPSYYMPVAMMLILLCFVISGRAFAICCVSAFWYSIPSLKADVKEQAMMNEEEGAGSGNRV</sequence>
<dbReference type="EMBL" id="JBBWWQ010000017">
    <property type="protein sequence ID" value="KAK8923532.1"/>
    <property type="molecule type" value="Genomic_DNA"/>
</dbReference>
<evidence type="ECO:0008006" key="5">
    <source>
        <dbReference type="Google" id="ProtNLM"/>
    </source>
</evidence>
<protein>
    <recommendedName>
        <fullName evidence="5">ZCF37</fullName>
    </recommendedName>
</protein>
<dbReference type="PANTHER" id="PTHR35275:SF1">
    <property type="entry name" value="OS07G0585900 PROTEIN"/>
    <property type="match status" value="1"/>
</dbReference>
<feature type="region of interest" description="Disordered" evidence="1">
    <location>
        <begin position="1"/>
        <end position="41"/>
    </location>
</feature>
<dbReference type="AlphaFoldDB" id="A0AAP0B136"/>
<comment type="caution">
    <text evidence="3">The sequence shown here is derived from an EMBL/GenBank/DDBJ whole genome shotgun (WGS) entry which is preliminary data.</text>
</comment>
<gene>
    <name evidence="3" type="ORF">KSP39_PZI019748</name>
</gene>
<proteinExistence type="predicted"/>
<dbReference type="PANTHER" id="PTHR35275">
    <property type="entry name" value="ZCF37"/>
    <property type="match status" value="1"/>
</dbReference>